<sequence length="48" mass="5726">MSLKVKELTIEDFKGAREWLNQDNNNEEVLNLLKDAKHQYAYTAWEKT</sequence>
<name>W9AP10_9BACI</name>
<proteinExistence type="predicted"/>
<evidence type="ECO:0000313" key="2">
    <source>
        <dbReference type="Proteomes" id="UP000028863"/>
    </source>
</evidence>
<dbReference type="Proteomes" id="UP000028863">
    <property type="component" value="Unassembled WGS sequence"/>
</dbReference>
<reference evidence="1" key="2">
    <citation type="submission" date="2014-03" db="EMBL/GenBank/DDBJ databases">
        <authorList>
            <person name="Urmite Genomes"/>
        </authorList>
    </citation>
    <scope>NUCLEOTIDE SEQUENCE</scope>
    <source>
        <strain evidence="1">S1</strain>
    </source>
</reference>
<dbReference type="EMBL" id="CCAX010000002">
    <property type="protein sequence ID" value="CDO04381.1"/>
    <property type="molecule type" value="Genomic_DNA"/>
</dbReference>
<accession>W9AP10</accession>
<reference evidence="1" key="1">
    <citation type="submission" date="2014-03" db="EMBL/GenBank/DDBJ databases">
        <title>Draft genome sequencing of Oceanobacillus picturae strain S1 isolated from human gut.</title>
        <authorList>
            <person name="Croce O."/>
            <person name="Lagier J.C."/>
            <person name="Raoult D."/>
        </authorList>
    </citation>
    <scope>NUCLEOTIDE SEQUENCE [LARGE SCALE GENOMIC DNA]</scope>
    <source>
        <strain evidence="1">S1</strain>
    </source>
</reference>
<gene>
    <name evidence="1" type="ORF">BN988_02938</name>
</gene>
<dbReference type="STRING" id="171693.BN988_02938"/>
<dbReference type="AlphaFoldDB" id="W9AP10"/>
<protein>
    <submittedName>
        <fullName evidence="1">Uncharacterized protein</fullName>
    </submittedName>
</protein>
<dbReference type="RefSeq" id="WP_155988309.1">
    <property type="nucleotide sequence ID" value="NZ_CABLBW010000002.1"/>
</dbReference>
<organism evidence="1 2">
    <name type="scientific">Oceanobacillus picturae</name>
    <dbReference type="NCBI Taxonomy" id="171693"/>
    <lineage>
        <taxon>Bacteria</taxon>
        <taxon>Bacillati</taxon>
        <taxon>Bacillota</taxon>
        <taxon>Bacilli</taxon>
        <taxon>Bacillales</taxon>
        <taxon>Bacillaceae</taxon>
        <taxon>Oceanobacillus</taxon>
    </lineage>
</organism>
<keyword evidence="2" id="KW-1185">Reference proteome</keyword>
<evidence type="ECO:0000313" key="1">
    <source>
        <dbReference type="EMBL" id="CDO04381.1"/>
    </source>
</evidence>
<comment type="caution">
    <text evidence="1">The sequence shown here is derived from an EMBL/GenBank/DDBJ whole genome shotgun (WGS) entry which is preliminary data.</text>
</comment>